<dbReference type="Gene3D" id="3.90.1680.10">
    <property type="entry name" value="SOS response associated peptidase-like"/>
    <property type="match status" value="1"/>
</dbReference>
<reference evidence="1" key="1">
    <citation type="submission" date="2022-06" db="EMBL/GenBank/DDBJ databases">
        <title>Complete Genome Sequence of Deoxynivalenol-bioadsorption Ochrobactrum pseudintermedium ASAG-D25.</title>
        <authorList>
            <person name="Wang N."/>
        </authorList>
    </citation>
    <scope>NUCLEOTIDE SEQUENCE</scope>
    <source>
        <strain evidence="1">ASAG-D25</strain>
    </source>
</reference>
<dbReference type="Proteomes" id="UP001058739">
    <property type="component" value="Chromosome 01"/>
</dbReference>
<dbReference type="RefSeq" id="WP_259697927.1">
    <property type="nucleotide sequence ID" value="NZ_CP099967.1"/>
</dbReference>
<protein>
    <submittedName>
        <fullName evidence="1">SOS response-associated peptidase</fullName>
    </submittedName>
</protein>
<sequence>MCGRYTLYLPWSEIHRLYNLTLMSDQARNTQPRYNICPTQDVLFVTHSDEGMKLREGRWGLVPFWAKELGNFSTSRCQKRPIKNNVQRGFQEQAAPNPGRWLL</sequence>
<evidence type="ECO:0000313" key="2">
    <source>
        <dbReference type="Proteomes" id="UP001058739"/>
    </source>
</evidence>
<organism evidence="1 2">
    <name type="scientific">Brucella pseudintermedia</name>
    <dbReference type="NCBI Taxonomy" id="370111"/>
    <lineage>
        <taxon>Bacteria</taxon>
        <taxon>Pseudomonadati</taxon>
        <taxon>Pseudomonadota</taxon>
        <taxon>Alphaproteobacteria</taxon>
        <taxon>Hyphomicrobiales</taxon>
        <taxon>Brucellaceae</taxon>
        <taxon>Brucella/Ochrobactrum group</taxon>
        <taxon>Brucella</taxon>
    </lineage>
</organism>
<proteinExistence type="predicted"/>
<dbReference type="InterPro" id="IPR003738">
    <property type="entry name" value="SRAP"/>
</dbReference>
<dbReference type="EMBL" id="CP099967">
    <property type="protein sequence ID" value="UWL60268.1"/>
    <property type="molecule type" value="Genomic_DNA"/>
</dbReference>
<dbReference type="InterPro" id="IPR036590">
    <property type="entry name" value="SRAP-like"/>
</dbReference>
<dbReference type="Pfam" id="PF02586">
    <property type="entry name" value="SRAP"/>
    <property type="match status" value="1"/>
</dbReference>
<accession>A0ABY5UA99</accession>
<dbReference type="SUPFAM" id="SSF143081">
    <property type="entry name" value="BB1717-like"/>
    <property type="match status" value="1"/>
</dbReference>
<evidence type="ECO:0000313" key="1">
    <source>
        <dbReference type="EMBL" id="UWL60268.1"/>
    </source>
</evidence>
<keyword evidence="2" id="KW-1185">Reference proteome</keyword>
<name>A0ABY5UA99_9HYPH</name>
<gene>
    <name evidence="1" type="ORF">NIK97_00365</name>
</gene>